<name>A0AAU8IVX5_9ACTN</name>
<gene>
    <name evidence="3" type="ORF">ABII15_21455</name>
</gene>
<evidence type="ECO:0000313" key="3">
    <source>
        <dbReference type="EMBL" id="XCJ72369.1"/>
    </source>
</evidence>
<evidence type="ECO:0000256" key="1">
    <source>
        <dbReference type="SAM" id="MobiDB-lite"/>
    </source>
</evidence>
<keyword evidence="2" id="KW-0812">Transmembrane</keyword>
<feature type="transmembrane region" description="Helical" evidence="2">
    <location>
        <begin position="243"/>
        <end position="271"/>
    </location>
</feature>
<feature type="compositionally biased region" description="Acidic residues" evidence="1">
    <location>
        <begin position="202"/>
        <end position="218"/>
    </location>
</feature>
<keyword evidence="2" id="KW-1133">Transmembrane helix</keyword>
<accession>A0AAU8IVX5</accession>
<evidence type="ECO:0008006" key="4">
    <source>
        <dbReference type="Google" id="ProtNLM"/>
    </source>
</evidence>
<feature type="compositionally biased region" description="Low complexity" evidence="1">
    <location>
        <begin position="120"/>
        <end position="130"/>
    </location>
</feature>
<feature type="compositionally biased region" description="Basic residues" evidence="1">
    <location>
        <begin position="109"/>
        <end position="119"/>
    </location>
</feature>
<sequence length="349" mass="37335">MGIESDQLVFDYLSRVGDLAQQRQMPSATRMRLVTELRGEIDRRRARTTVDSPAAVRRILERLGTPDRIVAGAQDGGGGADPAAPLVRPLPEQPTGKSDRPGRSDRIGGLRRKVPRPRRAAAPAPAVPEDVPAPPHLAGTDELGVSGDVTDWWRMGDGPSGSLTETDSVPGFVGGVEIPELLKPPKKREDGPDLRKRPSVPVEDDEPEDEPDAADEGDGGGPAKRVRRLRRAVVPAGGVVNPFLLLAAAALVVGAVLGNILLLLAGWAVVFLSRRLTDFQKKVAVFGLPGLAVAGGVVWLWGRGAGKWGAAIADGKMTDAFQETWPWVLRCAAIASALYLLWRSQRTRL</sequence>
<protein>
    <recommendedName>
        <fullName evidence="4">Integral membrane protein</fullName>
    </recommendedName>
</protein>
<feature type="compositionally biased region" description="Basic and acidic residues" evidence="1">
    <location>
        <begin position="97"/>
        <end position="108"/>
    </location>
</feature>
<feature type="transmembrane region" description="Helical" evidence="2">
    <location>
        <begin position="283"/>
        <end position="301"/>
    </location>
</feature>
<dbReference type="KEGG" id="stac:ABII15_21455"/>
<evidence type="ECO:0000256" key="2">
    <source>
        <dbReference type="SAM" id="Phobius"/>
    </source>
</evidence>
<proteinExistence type="predicted"/>
<feature type="compositionally biased region" description="Basic and acidic residues" evidence="1">
    <location>
        <begin position="187"/>
        <end position="196"/>
    </location>
</feature>
<keyword evidence="2" id="KW-0472">Membrane</keyword>
<dbReference type="RefSeq" id="WP_353943937.1">
    <property type="nucleotide sequence ID" value="NZ_CP159534.1"/>
</dbReference>
<feature type="region of interest" description="Disordered" evidence="1">
    <location>
        <begin position="67"/>
        <end position="224"/>
    </location>
</feature>
<dbReference type="AlphaFoldDB" id="A0AAU8IVX5"/>
<reference evidence="3" key="1">
    <citation type="submission" date="2024-06" db="EMBL/GenBank/DDBJ databases">
        <title>Streptomyces sp. strain HUAS MG91 genome sequences.</title>
        <authorList>
            <person name="Mo P."/>
        </authorList>
    </citation>
    <scope>NUCLEOTIDE SEQUENCE</scope>
    <source>
        <strain evidence="3">HUAS MG91</strain>
    </source>
</reference>
<feature type="transmembrane region" description="Helical" evidence="2">
    <location>
        <begin position="324"/>
        <end position="342"/>
    </location>
</feature>
<organism evidence="3">
    <name type="scientific">Streptomyces tabacisoli</name>
    <dbReference type="NCBI Taxonomy" id="3156398"/>
    <lineage>
        <taxon>Bacteria</taxon>
        <taxon>Bacillati</taxon>
        <taxon>Actinomycetota</taxon>
        <taxon>Actinomycetes</taxon>
        <taxon>Kitasatosporales</taxon>
        <taxon>Streptomycetaceae</taxon>
        <taxon>Streptomyces</taxon>
    </lineage>
</organism>
<dbReference type="EMBL" id="CP159534">
    <property type="protein sequence ID" value="XCJ72369.1"/>
    <property type="molecule type" value="Genomic_DNA"/>
</dbReference>